<protein>
    <submittedName>
        <fullName evidence="6">Putative integral membrane protein</fullName>
    </submittedName>
</protein>
<evidence type="ECO:0000259" key="5">
    <source>
        <dbReference type="Pfam" id="PF10355"/>
    </source>
</evidence>
<dbReference type="Proteomes" id="UP000012174">
    <property type="component" value="Unassembled WGS sequence"/>
</dbReference>
<organism evidence="6 7">
    <name type="scientific">Eutypa lata (strain UCR-EL1)</name>
    <name type="common">Grapevine dieback disease fungus</name>
    <name type="synonym">Eutypa armeniacae</name>
    <dbReference type="NCBI Taxonomy" id="1287681"/>
    <lineage>
        <taxon>Eukaryota</taxon>
        <taxon>Fungi</taxon>
        <taxon>Dikarya</taxon>
        <taxon>Ascomycota</taxon>
        <taxon>Pezizomycotina</taxon>
        <taxon>Sordariomycetes</taxon>
        <taxon>Xylariomycetidae</taxon>
        <taxon>Xylariales</taxon>
        <taxon>Diatrypaceae</taxon>
        <taxon>Eutypa</taxon>
    </lineage>
</organism>
<feature type="transmembrane region" description="Helical" evidence="2">
    <location>
        <begin position="411"/>
        <end position="430"/>
    </location>
</feature>
<dbReference type="KEGG" id="ela:UCREL1_7716"/>
<feature type="transmembrane region" description="Helical" evidence="2">
    <location>
        <begin position="144"/>
        <end position="164"/>
    </location>
</feature>
<dbReference type="InterPro" id="IPR018825">
    <property type="entry name" value="DUF2427"/>
</dbReference>
<sequence length="617" mass="67667">MKSRAEAAFKLLALAAIVAALPTVLAHGGDHDDGGMDMGGDADMNMGGADEAANAEADPSQMSYFTYAEHTTAIYAHIALMVIGWVVLLPIAVMFSIARSRYTLPTQFVFLATNAIGVVVGTVYNAKTPDLYPNNAHHKLGWLVTWVVCAQVMIGLIGRVAGVLGSRGAGGFSKEEQQGFIPVSTEAMAEHEHHHRMNGEGFVQQLYRHSQDSGSAHNAAESRRSDSLSTMVGQESPNEHTEQRVHFVDVEDDGDDFDYKEKMSGSKFLSNSVLTKFAGKISSRAWTVLLFGYNFVDRTILILGYIALCLGLVTYARFFEGHGIFSGLAHWIKGGVFFWLGLLTLGRWCGSFGDLGWVGLKAWNVRPKQSSQIWRPTAEFVEGFLIFFYGSTNIFLEHLGNAGEAFSAQDLEHVSITVLFIGGGALSMLIESTRIRDLLNTTVTEAALSHPDHTYSDEERESLREPKEYEFSINPIPALVILLLGIMMSSHTQQEMISAMVHKQWGNLLTGASFARGLTYVIMYLKPPKSVLPSRPPTELLTAFGLIAGGTIFMASSEDTVGGMIKYELDEMFMYTVTMGFVGLLMTWVVLVLALKGWAVRKESAKSPKAWNLASRV</sequence>
<dbReference type="CDD" id="cd08760">
    <property type="entry name" value="Cyt_b561_FRRS1_like"/>
    <property type="match status" value="1"/>
</dbReference>
<feature type="domain" description="DUF2427" evidence="4">
    <location>
        <begin position="61"/>
        <end position="159"/>
    </location>
</feature>
<feature type="transmembrane region" description="Helical" evidence="2">
    <location>
        <begin position="575"/>
        <end position="599"/>
    </location>
</feature>
<keyword evidence="3" id="KW-0732">Signal</keyword>
<accession>M7SM89</accession>
<dbReference type="Pfam" id="PF10355">
    <property type="entry name" value="Ytp1"/>
    <property type="match status" value="1"/>
</dbReference>
<dbReference type="Gene3D" id="1.20.120.1770">
    <property type="match status" value="1"/>
</dbReference>
<dbReference type="AlphaFoldDB" id="M7SM89"/>
<feature type="transmembrane region" description="Helical" evidence="2">
    <location>
        <begin position="299"/>
        <end position="316"/>
    </location>
</feature>
<feature type="compositionally biased region" description="Polar residues" evidence="1">
    <location>
        <begin position="227"/>
        <end position="236"/>
    </location>
</feature>
<evidence type="ECO:0000256" key="2">
    <source>
        <dbReference type="SAM" id="Phobius"/>
    </source>
</evidence>
<feature type="transmembrane region" description="Helical" evidence="2">
    <location>
        <begin position="380"/>
        <end position="399"/>
    </location>
</feature>
<dbReference type="PANTHER" id="PTHR31685">
    <property type="entry name" value="INTEGRAL MEMBRANE PROTEIN (AFU_ORTHOLOGUE AFUA_6G12730)-RELATED"/>
    <property type="match status" value="1"/>
</dbReference>
<feature type="transmembrane region" description="Helical" evidence="2">
    <location>
        <begin position="469"/>
        <end position="488"/>
    </location>
</feature>
<feature type="transmembrane region" description="Helical" evidence="2">
    <location>
        <begin position="537"/>
        <end position="555"/>
    </location>
</feature>
<evidence type="ECO:0000256" key="3">
    <source>
        <dbReference type="SAM" id="SignalP"/>
    </source>
</evidence>
<dbReference type="Pfam" id="PF10348">
    <property type="entry name" value="DUF2427"/>
    <property type="match status" value="1"/>
</dbReference>
<keyword evidence="2" id="KW-0472">Membrane</keyword>
<feature type="transmembrane region" description="Helical" evidence="2">
    <location>
        <begin position="336"/>
        <end position="360"/>
    </location>
</feature>
<gene>
    <name evidence="6" type="ORF">UCREL1_7716</name>
</gene>
<dbReference type="STRING" id="1287681.M7SM89"/>
<feature type="chain" id="PRO_5004084781" evidence="3">
    <location>
        <begin position="27"/>
        <end position="617"/>
    </location>
</feature>
<dbReference type="EMBL" id="KB706892">
    <property type="protein sequence ID" value="EMR65307.1"/>
    <property type="molecule type" value="Genomic_DNA"/>
</dbReference>
<proteinExistence type="predicted"/>
<dbReference type="eggNOG" id="ENOG502QW3E">
    <property type="taxonomic scope" value="Eukaryota"/>
</dbReference>
<dbReference type="InterPro" id="IPR018827">
    <property type="entry name" value="YTP1_C"/>
</dbReference>
<evidence type="ECO:0000313" key="6">
    <source>
        <dbReference type="EMBL" id="EMR65307.1"/>
    </source>
</evidence>
<evidence type="ECO:0000313" key="7">
    <source>
        <dbReference type="Proteomes" id="UP000012174"/>
    </source>
</evidence>
<feature type="transmembrane region" description="Helical" evidence="2">
    <location>
        <begin position="508"/>
        <end position="525"/>
    </location>
</feature>
<reference evidence="7" key="1">
    <citation type="journal article" date="2013" name="Genome Announc.">
        <title>Draft genome sequence of the grapevine dieback fungus Eutypa lata UCR-EL1.</title>
        <authorList>
            <person name="Blanco-Ulate B."/>
            <person name="Rolshausen P.E."/>
            <person name="Cantu D."/>
        </authorList>
    </citation>
    <scope>NUCLEOTIDE SEQUENCE [LARGE SCALE GENOMIC DNA]</scope>
    <source>
        <strain evidence="7">UCR-EL1</strain>
    </source>
</reference>
<feature type="transmembrane region" description="Helical" evidence="2">
    <location>
        <begin position="104"/>
        <end position="124"/>
    </location>
</feature>
<evidence type="ECO:0000256" key="1">
    <source>
        <dbReference type="SAM" id="MobiDB-lite"/>
    </source>
</evidence>
<dbReference type="OrthoDB" id="4005299at2759"/>
<evidence type="ECO:0000259" key="4">
    <source>
        <dbReference type="Pfam" id="PF10348"/>
    </source>
</evidence>
<keyword evidence="2" id="KW-1133">Transmembrane helix</keyword>
<feature type="transmembrane region" description="Helical" evidence="2">
    <location>
        <begin position="74"/>
        <end position="97"/>
    </location>
</feature>
<feature type="signal peptide" evidence="3">
    <location>
        <begin position="1"/>
        <end position="26"/>
    </location>
</feature>
<feature type="region of interest" description="Disordered" evidence="1">
    <location>
        <begin position="213"/>
        <end position="244"/>
    </location>
</feature>
<dbReference type="OMA" id="NKGWAWN"/>
<dbReference type="PANTHER" id="PTHR31685:SF3">
    <property type="entry name" value="INTEGRAL MEMBRANE PROTEIN (AFU_ORTHOLOGUE AFUA_6G12730)"/>
    <property type="match status" value="1"/>
</dbReference>
<feature type="domain" description="Protein YTP1-like C-terminal" evidence="5">
    <location>
        <begin position="304"/>
        <end position="596"/>
    </location>
</feature>
<name>M7SM89_EUTLA</name>
<dbReference type="HOGENOM" id="CLU_012543_1_0_1"/>
<keyword evidence="2" id="KW-0812">Transmembrane</keyword>
<keyword evidence="7" id="KW-1185">Reference proteome</keyword>